<protein>
    <recommendedName>
        <fullName evidence="4">ENT domain-containing protein</fullName>
    </recommendedName>
</protein>
<keyword evidence="2" id="KW-0539">Nucleus</keyword>
<evidence type="ECO:0000256" key="3">
    <source>
        <dbReference type="SAM" id="MobiDB-lite"/>
    </source>
</evidence>
<gene>
    <name evidence="5" type="ORF">LUZ63_015410</name>
</gene>
<organism evidence="5 6">
    <name type="scientific">Rhynchospora breviuscula</name>
    <dbReference type="NCBI Taxonomy" id="2022672"/>
    <lineage>
        <taxon>Eukaryota</taxon>
        <taxon>Viridiplantae</taxon>
        <taxon>Streptophyta</taxon>
        <taxon>Embryophyta</taxon>
        <taxon>Tracheophyta</taxon>
        <taxon>Spermatophyta</taxon>
        <taxon>Magnoliopsida</taxon>
        <taxon>Liliopsida</taxon>
        <taxon>Poales</taxon>
        <taxon>Cyperaceae</taxon>
        <taxon>Cyperoideae</taxon>
        <taxon>Rhynchosporeae</taxon>
        <taxon>Rhynchospora</taxon>
    </lineage>
</organism>
<comment type="subcellular location">
    <subcellularLocation>
        <location evidence="1">Nucleus</location>
    </subcellularLocation>
</comment>
<dbReference type="OrthoDB" id="663550at2759"/>
<dbReference type="Pfam" id="PF03735">
    <property type="entry name" value="ENT"/>
    <property type="match status" value="1"/>
</dbReference>
<dbReference type="PANTHER" id="PTHR31917:SF5">
    <property type="entry name" value="OS02G0204500 PROTEIN"/>
    <property type="match status" value="1"/>
</dbReference>
<dbReference type="Pfam" id="PF05641">
    <property type="entry name" value="Agenet"/>
    <property type="match status" value="1"/>
</dbReference>
<dbReference type="InterPro" id="IPR036142">
    <property type="entry name" value="ENT_dom-like_sf"/>
</dbReference>
<sequence length="334" mass="38022">MYLRTSSWSRDKEQCILSERSQLHSSRRRLINSAMPKPKIKHFTRFKKGSQVEVFRNGRWRPAEIVCGNGRTYSVRYNYCPRLSSPDNNTVEVASADRVPRKALRPPPPVKVKDDKWVPGDLAEVLVHGSWNPARVTGVAYGNEYFFVSLSGTGREVAVKKLNLRKQRVWENGKWVTMSKDSGNRMDPKKRKPSSETFNEVGKKQRISKKVMLTENYRNSSFDNVSTLSSTGSCSTSGGPCQHVISSYVEDDDAMSSFVPENRTFCLEKEKKNREMEREAHKVELDAYHATVVALHVNGCISWEQEAMLSNLRLLLNISNDEQQSVLRSLGSSR</sequence>
<name>A0A9Q0CCB2_9POAL</name>
<dbReference type="PROSITE" id="PS51138">
    <property type="entry name" value="ENT"/>
    <property type="match status" value="1"/>
</dbReference>
<dbReference type="EMBL" id="JAMQYH010000004">
    <property type="protein sequence ID" value="KAJ1691255.1"/>
    <property type="molecule type" value="Genomic_DNA"/>
</dbReference>
<evidence type="ECO:0000256" key="1">
    <source>
        <dbReference type="ARBA" id="ARBA00004123"/>
    </source>
</evidence>
<dbReference type="InterPro" id="IPR008395">
    <property type="entry name" value="Agenet-like_dom"/>
</dbReference>
<proteinExistence type="predicted"/>
<dbReference type="GO" id="GO:0005634">
    <property type="term" value="C:nucleus"/>
    <property type="evidence" value="ECO:0007669"/>
    <property type="project" value="UniProtKB-SubCell"/>
</dbReference>
<feature type="domain" description="ENT" evidence="4">
    <location>
        <begin position="276"/>
        <end position="334"/>
    </location>
</feature>
<dbReference type="Proteomes" id="UP001151287">
    <property type="component" value="Unassembled WGS sequence"/>
</dbReference>
<keyword evidence="6" id="KW-1185">Reference proteome</keyword>
<dbReference type="InterPro" id="IPR005491">
    <property type="entry name" value="ENT_dom"/>
</dbReference>
<evidence type="ECO:0000259" key="4">
    <source>
        <dbReference type="PROSITE" id="PS51138"/>
    </source>
</evidence>
<reference evidence="5" key="1">
    <citation type="journal article" date="2022" name="Cell">
        <title>Repeat-based holocentromeres influence genome architecture and karyotype evolution.</title>
        <authorList>
            <person name="Hofstatter P.G."/>
            <person name="Thangavel G."/>
            <person name="Lux T."/>
            <person name="Neumann P."/>
            <person name="Vondrak T."/>
            <person name="Novak P."/>
            <person name="Zhang M."/>
            <person name="Costa L."/>
            <person name="Castellani M."/>
            <person name="Scott A."/>
            <person name="Toegelov H."/>
            <person name="Fuchs J."/>
            <person name="Mata-Sucre Y."/>
            <person name="Dias Y."/>
            <person name="Vanzela A.L.L."/>
            <person name="Huettel B."/>
            <person name="Almeida C.C.S."/>
            <person name="Simkova H."/>
            <person name="Souza G."/>
            <person name="Pedrosa-Harand A."/>
            <person name="Macas J."/>
            <person name="Mayer K.F.X."/>
            <person name="Houben A."/>
            <person name="Marques A."/>
        </authorList>
    </citation>
    <scope>NUCLEOTIDE SEQUENCE</scope>
    <source>
        <strain evidence="5">RhyBre1mFocal</strain>
    </source>
</reference>
<dbReference type="SMART" id="SM01191">
    <property type="entry name" value="ENT"/>
    <property type="match status" value="1"/>
</dbReference>
<feature type="region of interest" description="Disordered" evidence="3">
    <location>
        <begin position="179"/>
        <end position="201"/>
    </location>
</feature>
<comment type="caution">
    <text evidence="5">The sequence shown here is derived from an EMBL/GenBank/DDBJ whole genome shotgun (WGS) entry which is preliminary data.</text>
</comment>
<evidence type="ECO:0000256" key="2">
    <source>
        <dbReference type="ARBA" id="ARBA00023242"/>
    </source>
</evidence>
<dbReference type="AlphaFoldDB" id="A0A9Q0CCB2"/>
<evidence type="ECO:0000313" key="5">
    <source>
        <dbReference type="EMBL" id="KAJ1691255.1"/>
    </source>
</evidence>
<evidence type="ECO:0000313" key="6">
    <source>
        <dbReference type="Proteomes" id="UP001151287"/>
    </source>
</evidence>
<dbReference type="Gene3D" id="1.10.1240.40">
    <property type="entry name" value="ENT domain"/>
    <property type="match status" value="1"/>
</dbReference>
<dbReference type="InterPro" id="IPR014002">
    <property type="entry name" value="Agenet_dom_plant"/>
</dbReference>
<dbReference type="SUPFAM" id="SSF158639">
    <property type="entry name" value="ENT-like"/>
    <property type="match status" value="1"/>
</dbReference>
<dbReference type="SMART" id="SM00743">
    <property type="entry name" value="Agenet"/>
    <property type="match status" value="2"/>
</dbReference>
<dbReference type="PANTHER" id="PTHR31917">
    <property type="entry name" value="AGENET DOMAIN-CONTAINING PROTEIN-RELATED"/>
    <property type="match status" value="1"/>
</dbReference>
<accession>A0A9Q0CCB2</accession>